<dbReference type="PIRSF" id="PIRSF000525">
    <property type="entry name" value="SerC"/>
    <property type="match status" value="1"/>
</dbReference>
<evidence type="ECO:0000256" key="5">
    <source>
        <dbReference type="ARBA" id="ARBA00022490"/>
    </source>
</evidence>
<dbReference type="InterPro" id="IPR006271">
    <property type="entry name" value="Pser_aminoTfrase_methanosarc"/>
</dbReference>
<dbReference type="InterPro" id="IPR015422">
    <property type="entry name" value="PyrdxlP-dep_Trfase_small"/>
</dbReference>
<dbReference type="InterPro" id="IPR015421">
    <property type="entry name" value="PyrdxlP-dep_Trfase_major"/>
</dbReference>
<comment type="catalytic activity">
    <reaction evidence="11">
        <text>O-phospho-L-serine + 2-oxoglutarate = 3-phosphooxypyruvate + L-glutamate</text>
        <dbReference type="Rhea" id="RHEA:14329"/>
        <dbReference type="ChEBI" id="CHEBI:16810"/>
        <dbReference type="ChEBI" id="CHEBI:18110"/>
        <dbReference type="ChEBI" id="CHEBI:29985"/>
        <dbReference type="ChEBI" id="CHEBI:57524"/>
        <dbReference type="EC" id="2.6.1.52"/>
    </reaction>
</comment>
<evidence type="ECO:0000256" key="3">
    <source>
        <dbReference type="ARBA" id="ARBA00006904"/>
    </source>
</evidence>
<comment type="pathway">
    <text evidence="2">Amino-acid biosynthesis; L-serine biosynthesis; L-serine from 3-phospho-D-glycerate: step 2/3.</text>
</comment>
<evidence type="ECO:0000256" key="4">
    <source>
        <dbReference type="ARBA" id="ARBA00013030"/>
    </source>
</evidence>
<sequence>MTAQPALRPERPFFSSGPTAKPPGWSADQLDTKSLGRSHRSKYAKGRLKYAIDLSRELLGVPDDYLVGIMPGSDTGALECAMWTMLGAGPATVAAWESFGNIWIQDAVKQLKLKDLTPLSADYGEIPDLASIPQDHDVVFTWNGTTSGAKIPNTDWLEPGRKGITINDATSAVFAMEMDWPKLDATTYSWQKIMGSEAQHGMLILSPKAVERIESYDPEWPLPKLFRLKKGDKLNRAIFEGATINTPSMLAVEDYIWALEWAKSIGGLSAMIERANTNSGIVKDWIEATPWLRNMASDPALQTNSGVCMVFQGEWYESLSDEDKAAVPKKIATKLEEMDIGYDFNGYRDAPPGLRIWCGGSVEAEDIRRLLPWIEWAYEELKAGNL</sequence>
<organism evidence="13 14">
    <name type="scientific">Aurantiacibacter sediminis</name>
    <dbReference type="NCBI Taxonomy" id="2793064"/>
    <lineage>
        <taxon>Bacteria</taxon>
        <taxon>Pseudomonadati</taxon>
        <taxon>Pseudomonadota</taxon>
        <taxon>Alphaproteobacteria</taxon>
        <taxon>Sphingomonadales</taxon>
        <taxon>Erythrobacteraceae</taxon>
        <taxon>Aurantiacibacter</taxon>
    </lineage>
</organism>
<dbReference type="Proteomes" id="UP000602442">
    <property type="component" value="Unassembled WGS sequence"/>
</dbReference>
<dbReference type="EMBL" id="JAEANY010000002">
    <property type="protein sequence ID" value="MBH5322049.1"/>
    <property type="molecule type" value="Genomic_DNA"/>
</dbReference>
<comment type="caution">
    <text evidence="13">The sequence shown here is derived from an EMBL/GenBank/DDBJ whole genome shotgun (WGS) entry which is preliminary data.</text>
</comment>
<dbReference type="NCBIfam" id="NF002841">
    <property type="entry name" value="PRK03080.1-2"/>
    <property type="match status" value="1"/>
</dbReference>
<dbReference type="SUPFAM" id="SSF53383">
    <property type="entry name" value="PLP-dependent transferases"/>
    <property type="match status" value="1"/>
</dbReference>
<evidence type="ECO:0000256" key="9">
    <source>
        <dbReference type="ARBA" id="ARBA00022898"/>
    </source>
</evidence>
<evidence type="ECO:0000256" key="11">
    <source>
        <dbReference type="ARBA" id="ARBA00049007"/>
    </source>
</evidence>
<dbReference type="NCBIfam" id="TIGR01365">
    <property type="entry name" value="serC_2"/>
    <property type="match status" value="1"/>
</dbReference>
<keyword evidence="14" id="KW-1185">Reference proteome</keyword>
<keyword evidence="7" id="KW-0028">Amino-acid biosynthesis</keyword>
<dbReference type="PANTHER" id="PTHR21152">
    <property type="entry name" value="AMINOTRANSFERASE CLASS V"/>
    <property type="match status" value="1"/>
</dbReference>
<feature type="region of interest" description="Disordered" evidence="12">
    <location>
        <begin position="1"/>
        <end position="31"/>
    </location>
</feature>
<keyword evidence="8 13" id="KW-0808">Transferase</keyword>
<dbReference type="Gene3D" id="3.90.1150.10">
    <property type="entry name" value="Aspartate Aminotransferase, domain 1"/>
    <property type="match status" value="1"/>
</dbReference>
<evidence type="ECO:0000256" key="7">
    <source>
        <dbReference type="ARBA" id="ARBA00022605"/>
    </source>
</evidence>
<dbReference type="InterPro" id="IPR015424">
    <property type="entry name" value="PyrdxlP-dep_Trfase"/>
</dbReference>
<evidence type="ECO:0000256" key="6">
    <source>
        <dbReference type="ARBA" id="ARBA00022576"/>
    </source>
</evidence>
<dbReference type="PANTHER" id="PTHR21152:SF40">
    <property type="entry name" value="ALANINE--GLYOXYLATE AMINOTRANSFERASE"/>
    <property type="match status" value="1"/>
</dbReference>
<evidence type="ECO:0000256" key="2">
    <source>
        <dbReference type="ARBA" id="ARBA00005099"/>
    </source>
</evidence>
<evidence type="ECO:0000313" key="14">
    <source>
        <dbReference type="Proteomes" id="UP000602442"/>
    </source>
</evidence>
<dbReference type="GO" id="GO:0004648">
    <property type="term" value="F:O-phospho-L-serine:2-oxoglutarate aminotransferase activity"/>
    <property type="evidence" value="ECO:0007669"/>
    <property type="project" value="UniProtKB-EC"/>
</dbReference>
<evidence type="ECO:0000256" key="10">
    <source>
        <dbReference type="ARBA" id="ARBA00023299"/>
    </source>
</evidence>
<keyword evidence="9" id="KW-0663">Pyridoxal phosphate</keyword>
<evidence type="ECO:0000313" key="13">
    <source>
        <dbReference type="EMBL" id="MBH5322049.1"/>
    </source>
</evidence>
<gene>
    <name evidence="13" type="ORF">I5L03_05570</name>
</gene>
<evidence type="ECO:0000256" key="8">
    <source>
        <dbReference type="ARBA" id="ARBA00022679"/>
    </source>
</evidence>
<comment type="cofactor">
    <cofactor evidence="1">
        <name>pyridoxal 5'-phosphate</name>
        <dbReference type="ChEBI" id="CHEBI:597326"/>
    </cofactor>
</comment>
<dbReference type="RefSeq" id="WP_197920776.1">
    <property type="nucleotide sequence ID" value="NZ_CAWPTA010000007.1"/>
</dbReference>
<name>A0ABS0N4J6_9SPHN</name>
<dbReference type="InterPro" id="IPR022278">
    <property type="entry name" value="Pser_aminoTfrase"/>
</dbReference>
<proteinExistence type="inferred from homology"/>
<keyword evidence="5" id="KW-0963">Cytoplasm</keyword>
<keyword evidence="6 13" id="KW-0032">Aminotransferase</keyword>
<dbReference type="Gene3D" id="3.40.640.10">
    <property type="entry name" value="Type I PLP-dependent aspartate aminotransferase-like (Major domain)"/>
    <property type="match status" value="1"/>
</dbReference>
<evidence type="ECO:0000256" key="12">
    <source>
        <dbReference type="SAM" id="MobiDB-lite"/>
    </source>
</evidence>
<dbReference type="EC" id="2.6.1.52" evidence="4"/>
<accession>A0ABS0N4J6</accession>
<evidence type="ECO:0000256" key="1">
    <source>
        <dbReference type="ARBA" id="ARBA00001933"/>
    </source>
</evidence>
<comment type="similarity">
    <text evidence="3">Belongs to the class-V pyridoxal-phosphate-dependent aminotransferase family. SerC subfamily.</text>
</comment>
<keyword evidence="10" id="KW-0718">Serine biosynthesis</keyword>
<reference evidence="13 14" key="1">
    <citation type="submission" date="2020-11" db="EMBL/GenBank/DDBJ databases">
        <title>Erythrobacter sediminis sp. nov., a marine bacterium from a tidal flat of Garorim Bay.</title>
        <authorList>
            <person name="Kim D."/>
            <person name="Yoo Y."/>
            <person name="Kim J.-J."/>
        </authorList>
    </citation>
    <scope>NUCLEOTIDE SEQUENCE [LARGE SCALE GENOMIC DNA]</scope>
    <source>
        <strain evidence="13 14">JGD-13</strain>
    </source>
</reference>
<protein>
    <recommendedName>
        <fullName evidence="4">phosphoserine transaminase</fullName>
        <ecNumber evidence="4">2.6.1.52</ecNumber>
    </recommendedName>
</protein>